<gene>
    <name evidence="2" type="ORF">HMPREF9332_01781</name>
</gene>
<dbReference type="AlphaFoldDB" id="G5GDX9"/>
<organism evidence="2 3">
    <name type="scientific">Alloprevotella rava F0323</name>
    <dbReference type="NCBI Taxonomy" id="679199"/>
    <lineage>
        <taxon>Bacteria</taxon>
        <taxon>Pseudomonadati</taxon>
        <taxon>Bacteroidota</taxon>
        <taxon>Bacteroidia</taxon>
        <taxon>Bacteroidales</taxon>
        <taxon>Prevotellaceae</taxon>
        <taxon>Alloprevotella</taxon>
    </lineage>
</organism>
<dbReference type="InterPro" id="IPR052737">
    <property type="entry name" value="Omega-amidase_YafV"/>
</dbReference>
<dbReference type="RefSeq" id="WP_009348314.1">
    <property type="nucleotide sequence ID" value="NZ_JH376834.1"/>
</dbReference>
<proteinExistence type="predicted"/>
<accession>G5GDX9</accession>
<protein>
    <recommendedName>
        <fullName evidence="1">CN hydrolase domain-containing protein</fullName>
    </recommendedName>
</protein>
<dbReference type="OrthoDB" id="9811121at2"/>
<feature type="domain" description="CN hydrolase" evidence="1">
    <location>
        <begin position="1"/>
        <end position="227"/>
    </location>
</feature>
<evidence type="ECO:0000313" key="3">
    <source>
        <dbReference type="Proteomes" id="UP000015993"/>
    </source>
</evidence>
<comment type="caution">
    <text evidence="2">The sequence shown here is derived from an EMBL/GenBank/DDBJ whole genome shotgun (WGS) entry which is preliminary data.</text>
</comment>
<reference evidence="2 3" key="1">
    <citation type="submission" date="2011-08" db="EMBL/GenBank/DDBJ databases">
        <title>The Genome Sequence of Prevotella sp. oral taxon 302 str. F0323.</title>
        <authorList>
            <consortium name="The Broad Institute Genome Sequencing Platform"/>
            <person name="Earl A."/>
            <person name="Ward D."/>
            <person name="Feldgarden M."/>
            <person name="Gevers D."/>
            <person name="Izard J."/>
            <person name="Blanton J.M."/>
            <person name="Baranova O.V."/>
            <person name="Tanner A.C."/>
            <person name="Dewhirst F.E."/>
            <person name="Young S.K."/>
            <person name="Zeng Q."/>
            <person name="Gargeya S."/>
            <person name="Fitzgerald M."/>
            <person name="Haas B."/>
            <person name="Abouelleil A."/>
            <person name="Alvarado L."/>
            <person name="Arachchi H.M."/>
            <person name="Berlin A."/>
            <person name="Brown A."/>
            <person name="Chapman S.B."/>
            <person name="Chen Z."/>
            <person name="Dunbar C."/>
            <person name="Freedman E."/>
            <person name="Gearin G."/>
            <person name="Gellesch M."/>
            <person name="Goldberg J."/>
            <person name="Griggs A."/>
            <person name="Gujja S."/>
            <person name="Heiman D."/>
            <person name="Howarth C."/>
            <person name="Larson L."/>
            <person name="Lui A."/>
            <person name="MacDonald P.J.P."/>
            <person name="Montmayeur A."/>
            <person name="Murphy C."/>
            <person name="Neiman D."/>
            <person name="Pearson M."/>
            <person name="Priest M."/>
            <person name="Roberts A."/>
            <person name="Saif S."/>
            <person name="Shea T."/>
            <person name="Shenoy N."/>
            <person name="Sisk P."/>
            <person name="Stolte C."/>
            <person name="Sykes S."/>
            <person name="Wortman J."/>
            <person name="Nusbaum C."/>
            <person name="Birren B."/>
        </authorList>
    </citation>
    <scope>NUCLEOTIDE SEQUENCE [LARGE SCALE GENOMIC DNA]</scope>
    <source>
        <strain evidence="2 3">F0323</strain>
    </source>
</reference>
<keyword evidence="3" id="KW-1185">Reference proteome</keyword>
<dbReference type="GO" id="GO:0050152">
    <property type="term" value="F:omega-amidase activity"/>
    <property type="evidence" value="ECO:0007669"/>
    <property type="project" value="TreeGrafter"/>
</dbReference>
<evidence type="ECO:0000313" key="2">
    <source>
        <dbReference type="EMBL" id="EHG21262.1"/>
    </source>
</evidence>
<evidence type="ECO:0000259" key="1">
    <source>
        <dbReference type="PROSITE" id="PS50263"/>
    </source>
</evidence>
<dbReference type="PROSITE" id="PS50263">
    <property type="entry name" value="CN_HYDROLASE"/>
    <property type="match status" value="1"/>
</dbReference>
<dbReference type="eggNOG" id="COG0388">
    <property type="taxonomic scope" value="Bacteria"/>
</dbReference>
<dbReference type="Proteomes" id="UP000015993">
    <property type="component" value="Unassembled WGS sequence"/>
</dbReference>
<dbReference type="SUPFAM" id="SSF56317">
    <property type="entry name" value="Carbon-nitrogen hydrolase"/>
    <property type="match status" value="1"/>
</dbReference>
<dbReference type="HOGENOM" id="CLU_030130_3_7_10"/>
<dbReference type="InterPro" id="IPR036526">
    <property type="entry name" value="C-N_Hydrolase_sf"/>
</dbReference>
<dbReference type="EMBL" id="ACZK01000032">
    <property type="protein sequence ID" value="EHG21262.1"/>
    <property type="molecule type" value="Genomic_DNA"/>
</dbReference>
<dbReference type="PANTHER" id="PTHR47799:SF1">
    <property type="entry name" value="OMEGA-AMIDASE YAFV"/>
    <property type="match status" value="1"/>
</dbReference>
<sequence length="249" mass="28475">MKIALIQLNSIWQDIETNIQQAENFIQQTEKADLYILPEMWATGFCTADAKDASLALHWMERIAKESLCAIAGSLPISKENGKFANRFYFVTPTCSSFYDKHHLFRIGGEDKEFEAGQERTIVHFGEFRFLLQICYDLRFPVFSRNANTDYDAIIYVACWPASRKLALDSLLTARAIENQCYVICVNRTGKEKTLRYDGGSCIISPEGKRLLDLGCSPNIQTTDISIEELNSFRQKYPFLQDADAFQLF</sequence>
<dbReference type="PANTHER" id="PTHR47799">
    <property type="entry name" value="OMEGA-AMIDASE YAFV"/>
    <property type="match status" value="1"/>
</dbReference>
<dbReference type="InterPro" id="IPR003010">
    <property type="entry name" value="C-N_Hydrolase"/>
</dbReference>
<dbReference type="GO" id="GO:0106008">
    <property type="term" value="F:2-oxoglutaramate amidase activity"/>
    <property type="evidence" value="ECO:0007669"/>
    <property type="project" value="TreeGrafter"/>
</dbReference>
<dbReference type="Pfam" id="PF00795">
    <property type="entry name" value="CN_hydrolase"/>
    <property type="match status" value="1"/>
</dbReference>
<dbReference type="Gene3D" id="3.60.110.10">
    <property type="entry name" value="Carbon-nitrogen hydrolase"/>
    <property type="match status" value="1"/>
</dbReference>
<name>G5GDX9_9BACT</name>
<dbReference type="STRING" id="679199.HMPREF9332_01781"/>